<name>A0ABU5F4J5_9BACT</name>
<reference evidence="2" key="1">
    <citation type="journal article" date="2023" name="Mar. Drugs">
        <title>Gemmata algarum, a Novel Planctomycete Isolated from an Algal Mat, Displays Antimicrobial Activity.</title>
        <authorList>
            <person name="Kumar G."/>
            <person name="Kallscheuer N."/>
            <person name="Kashif M."/>
            <person name="Ahamad S."/>
            <person name="Jagadeeshwari U."/>
            <person name="Pannikurungottu S."/>
            <person name="Haufschild T."/>
            <person name="Kabuu M."/>
            <person name="Sasikala C."/>
            <person name="Jogler C."/>
            <person name="Ramana C."/>
        </authorList>
    </citation>
    <scope>NUCLEOTIDE SEQUENCE [LARGE SCALE GENOMIC DNA]</scope>
    <source>
        <strain evidence="2">JC673</strain>
    </source>
</reference>
<sequence>MADSQTGAAEPEPWYKDGLAFECTQCGDCCTGAPGFVWVTDEELAAIAAELGEPVGEVRDRLTRRARGRRTLRERSNGDCVLLDAKRGCSVYRVRPAQCRTWPFWESNIETPEDWKRTCDICPGSGRGEVIPVEEISRRLKVIKM</sequence>
<dbReference type="Pfam" id="PF03692">
    <property type="entry name" value="CxxCxxCC"/>
    <property type="match status" value="1"/>
</dbReference>
<proteinExistence type="predicted"/>
<evidence type="ECO:0000313" key="2">
    <source>
        <dbReference type="Proteomes" id="UP001272242"/>
    </source>
</evidence>
<dbReference type="Proteomes" id="UP001272242">
    <property type="component" value="Unassembled WGS sequence"/>
</dbReference>
<dbReference type="RefSeq" id="WP_320687337.1">
    <property type="nucleotide sequence ID" value="NZ_JAXBLV010000184.1"/>
</dbReference>
<gene>
    <name evidence="1" type="ORF">R5W23_002062</name>
</gene>
<dbReference type="PANTHER" id="PTHR35866">
    <property type="entry name" value="PUTATIVE-RELATED"/>
    <property type="match status" value="1"/>
</dbReference>
<accession>A0ABU5F4J5</accession>
<dbReference type="PANTHER" id="PTHR35866:SF1">
    <property type="entry name" value="YKGJ FAMILY CYSTEINE CLUSTER PROTEIN"/>
    <property type="match status" value="1"/>
</dbReference>
<evidence type="ECO:0000313" key="1">
    <source>
        <dbReference type="EMBL" id="MDY3560816.1"/>
    </source>
</evidence>
<dbReference type="EMBL" id="JAXBLV010000184">
    <property type="protein sequence ID" value="MDY3560816.1"/>
    <property type="molecule type" value="Genomic_DNA"/>
</dbReference>
<keyword evidence="2" id="KW-1185">Reference proteome</keyword>
<dbReference type="InterPro" id="IPR005358">
    <property type="entry name" value="Puta_zinc/iron-chelating_dom"/>
</dbReference>
<organism evidence="1 2">
    <name type="scientific">Gemmata algarum</name>
    <dbReference type="NCBI Taxonomy" id="2975278"/>
    <lineage>
        <taxon>Bacteria</taxon>
        <taxon>Pseudomonadati</taxon>
        <taxon>Planctomycetota</taxon>
        <taxon>Planctomycetia</taxon>
        <taxon>Gemmatales</taxon>
        <taxon>Gemmataceae</taxon>
        <taxon>Gemmata</taxon>
    </lineage>
</organism>
<comment type="caution">
    <text evidence="1">The sequence shown here is derived from an EMBL/GenBank/DDBJ whole genome shotgun (WGS) entry which is preliminary data.</text>
</comment>
<protein>
    <submittedName>
        <fullName evidence="1">YkgJ family cysteine cluster protein</fullName>
    </submittedName>
</protein>